<proteinExistence type="predicted"/>
<sequence length="560" mass="62027">MTENSHRLYSFEEVVEAEGGAHIESQPTQGVWRRDSFQLGSNFPIEDVISNADFAFSPTLTLSCVTILDGHNGQRIADLLGQLLPITVLSHVADVYSKHAQSMSSAFGFDVTGGQEVQFAEDQEQGENPVRHLERNPGEPPDPVPPGEEIDAAIREAFTALDDFLVHESVRRVFGLDDEAYAALCARSPDDGKEASKADGKEGENKTDKATVSAGSATNSKNTMSRAQALEKLSYPNSGSCALMALFNPQERSLRLALTGDLRAVFGRRVLAPPDDSNGKGKNASGSNKSNLRYVYEVEQLTADQNALNPAEAARLTSEHPNEPDLLKNNRVLGWGPARAFGDGTMKWCAEVQRRLHEEFLGDRLRDNCKTPPYFTAEPVVTTKEDLRRGDFVVLASDGLWDCLGSEEVVGLVGMWLEERGLKERVKQSDVGAGSGIKELLLPSLPRIEEDEDPDTDTNRQHVARLFRPSQKQNNTAPKVYTPSELPVIYPANYKDRTPMYRYWRTEKKFVCEDENIATHLTRNALGGADADLREALTLMDVPRSRRFRDDISVVVVFFD</sequence>
<keyword evidence="4" id="KW-1185">Reference proteome</keyword>
<dbReference type="Pfam" id="PF00481">
    <property type="entry name" value="PP2C"/>
    <property type="match status" value="1"/>
</dbReference>
<accession>A0A067TIH3</accession>
<feature type="domain" description="PPM-type phosphatase" evidence="2">
    <location>
        <begin position="47"/>
        <end position="559"/>
    </location>
</feature>
<organism evidence="3 4">
    <name type="scientific">Galerina marginata (strain CBS 339.88)</name>
    <dbReference type="NCBI Taxonomy" id="685588"/>
    <lineage>
        <taxon>Eukaryota</taxon>
        <taxon>Fungi</taxon>
        <taxon>Dikarya</taxon>
        <taxon>Basidiomycota</taxon>
        <taxon>Agaricomycotina</taxon>
        <taxon>Agaricomycetes</taxon>
        <taxon>Agaricomycetidae</taxon>
        <taxon>Agaricales</taxon>
        <taxon>Agaricineae</taxon>
        <taxon>Strophariaceae</taxon>
        <taxon>Galerina</taxon>
    </lineage>
</organism>
<dbReference type="PANTHER" id="PTHR13832">
    <property type="entry name" value="PROTEIN PHOSPHATASE 2C"/>
    <property type="match status" value="1"/>
</dbReference>
<dbReference type="InterPro" id="IPR036457">
    <property type="entry name" value="PPM-type-like_dom_sf"/>
</dbReference>
<dbReference type="Proteomes" id="UP000027222">
    <property type="component" value="Unassembled WGS sequence"/>
</dbReference>
<dbReference type="PANTHER" id="PTHR13832:SF792">
    <property type="entry name" value="GM14286P"/>
    <property type="match status" value="1"/>
</dbReference>
<dbReference type="Gene3D" id="3.60.40.10">
    <property type="entry name" value="PPM-type phosphatase domain"/>
    <property type="match status" value="1"/>
</dbReference>
<dbReference type="GO" id="GO:0005739">
    <property type="term" value="C:mitochondrion"/>
    <property type="evidence" value="ECO:0007669"/>
    <property type="project" value="TreeGrafter"/>
</dbReference>
<dbReference type="CDD" id="cd00143">
    <property type="entry name" value="PP2Cc"/>
    <property type="match status" value="1"/>
</dbReference>
<dbReference type="OrthoDB" id="420076at2759"/>
<feature type="compositionally biased region" description="Basic and acidic residues" evidence="1">
    <location>
        <begin position="189"/>
        <end position="209"/>
    </location>
</feature>
<protein>
    <recommendedName>
        <fullName evidence="2">PPM-type phosphatase domain-containing protein</fullName>
    </recommendedName>
</protein>
<dbReference type="AlphaFoldDB" id="A0A067TIH3"/>
<evidence type="ECO:0000256" key="1">
    <source>
        <dbReference type="SAM" id="MobiDB-lite"/>
    </source>
</evidence>
<dbReference type="HOGENOM" id="CLU_021928_1_0_1"/>
<gene>
    <name evidence="3" type="ORF">GALMADRAFT_207464</name>
</gene>
<reference evidence="4" key="1">
    <citation type="journal article" date="2014" name="Proc. Natl. Acad. Sci. U.S.A.">
        <title>Extensive sampling of basidiomycete genomes demonstrates inadequacy of the white-rot/brown-rot paradigm for wood decay fungi.</title>
        <authorList>
            <person name="Riley R."/>
            <person name="Salamov A.A."/>
            <person name="Brown D.W."/>
            <person name="Nagy L.G."/>
            <person name="Floudas D."/>
            <person name="Held B.W."/>
            <person name="Levasseur A."/>
            <person name="Lombard V."/>
            <person name="Morin E."/>
            <person name="Otillar R."/>
            <person name="Lindquist E.A."/>
            <person name="Sun H."/>
            <person name="LaButti K.M."/>
            <person name="Schmutz J."/>
            <person name="Jabbour D."/>
            <person name="Luo H."/>
            <person name="Baker S.E."/>
            <person name="Pisabarro A.G."/>
            <person name="Walton J.D."/>
            <person name="Blanchette R.A."/>
            <person name="Henrissat B."/>
            <person name="Martin F."/>
            <person name="Cullen D."/>
            <person name="Hibbett D.S."/>
            <person name="Grigoriev I.V."/>
        </authorList>
    </citation>
    <scope>NUCLEOTIDE SEQUENCE [LARGE SCALE GENOMIC DNA]</scope>
    <source>
        <strain evidence="4">CBS 339.88</strain>
    </source>
</reference>
<dbReference type="InterPro" id="IPR001932">
    <property type="entry name" value="PPM-type_phosphatase-like_dom"/>
</dbReference>
<dbReference type="PROSITE" id="PS51746">
    <property type="entry name" value="PPM_2"/>
    <property type="match status" value="1"/>
</dbReference>
<evidence type="ECO:0000313" key="4">
    <source>
        <dbReference type="Proteomes" id="UP000027222"/>
    </source>
</evidence>
<dbReference type="EMBL" id="KL142370">
    <property type="protein sequence ID" value="KDR82152.1"/>
    <property type="molecule type" value="Genomic_DNA"/>
</dbReference>
<dbReference type="GO" id="GO:0004741">
    <property type="term" value="F:[pyruvate dehydrogenase (acetyl-transferring)]-phosphatase activity"/>
    <property type="evidence" value="ECO:0007669"/>
    <property type="project" value="TreeGrafter"/>
</dbReference>
<dbReference type="InterPro" id="IPR015655">
    <property type="entry name" value="PP2C"/>
</dbReference>
<name>A0A067TIH3_GALM3</name>
<dbReference type="STRING" id="685588.A0A067TIH3"/>
<evidence type="ECO:0000259" key="2">
    <source>
        <dbReference type="PROSITE" id="PS51746"/>
    </source>
</evidence>
<feature type="region of interest" description="Disordered" evidence="1">
    <location>
        <begin position="189"/>
        <end position="224"/>
    </location>
</feature>
<evidence type="ECO:0000313" key="3">
    <source>
        <dbReference type="EMBL" id="KDR82152.1"/>
    </source>
</evidence>
<dbReference type="SUPFAM" id="SSF81606">
    <property type="entry name" value="PP2C-like"/>
    <property type="match status" value="1"/>
</dbReference>
<dbReference type="SMART" id="SM00332">
    <property type="entry name" value="PP2Cc"/>
    <property type="match status" value="1"/>
</dbReference>
<feature type="region of interest" description="Disordered" evidence="1">
    <location>
        <begin position="120"/>
        <end position="148"/>
    </location>
</feature>
<feature type="compositionally biased region" description="Polar residues" evidence="1">
    <location>
        <begin position="213"/>
        <end position="224"/>
    </location>
</feature>